<sequence length="283" mass="30704">MYVYVTLCFIKSVTILLLLHAVDSLKTVTMITYTCNPDVECGCSKNSAVLSKIVGGEQAIVNSWGWAVSLRLFDSHICGGSILSKYYIITASHCVLSIPSLRYASIHVGINTLSQTGQVRKIAQSFIHADYDSATHENDIAILRLTTPLDLSDLTVSTICLPNSTSALPQSVEYPLPGSTLIAIGWGVLSSESNRVSQTLQQVTLTAVPKTASTCVRSLSNSSEQFCASAQGKGNNVSFLYQEVTVSIHIHLAEQRVDPNSSDITKLSKKSHTKDMKHFSFIS</sequence>
<protein>
    <recommendedName>
        <fullName evidence="3">Peptidase S1 domain-containing protein</fullName>
    </recommendedName>
</protein>
<dbReference type="PRINTS" id="PR00722">
    <property type="entry name" value="CHYMOTRYPSIN"/>
</dbReference>
<dbReference type="Proteomes" id="UP000677228">
    <property type="component" value="Unassembled WGS sequence"/>
</dbReference>
<evidence type="ECO:0000313" key="4">
    <source>
        <dbReference type="EMBL" id="CAF0996677.1"/>
    </source>
</evidence>
<dbReference type="EMBL" id="CAJNOK010006207">
    <property type="protein sequence ID" value="CAF0996677.1"/>
    <property type="molecule type" value="Genomic_DNA"/>
</dbReference>
<dbReference type="PROSITE" id="PS00134">
    <property type="entry name" value="TRYPSIN_HIS"/>
    <property type="match status" value="1"/>
</dbReference>
<evidence type="ECO:0000259" key="3">
    <source>
        <dbReference type="PROSITE" id="PS50240"/>
    </source>
</evidence>
<dbReference type="SMART" id="SM00020">
    <property type="entry name" value="Tryp_SPc"/>
    <property type="match status" value="1"/>
</dbReference>
<keyword evidence="8" id="KW-1185">Reference proteome</keyword>
<dbReference type="Gene3D" id="2.40.10.10">
    <property type="entry name" value="Trypsin-like serine proteases"/>
    <property type="match status" value="1"/>
</dbReference>
<evidence type="ECO:0000256" key="2">
    <source>
        <dbReference type="SAM" id="SignalP"/>
    </source>
</evidence>
<evidence type="ECO:0000256" key="1">
    <source>
        <dbReference type="ARBA" id="ARBA00023157"/>
    </source>
</evidence>
<dbReference type="CDD" id="cd00190">
    <property type="entry name" value="Tryp_SPc"/>
    <property type="match status" value="1"/>
</dbReference>
<gene>
    <name evidence="5" type="ORF">GPM918_LOCUS21684</name>
    <name evidence="4" type="ORF">OVA965_LOCUS14350</name>
    <name evidence="7" type="ORF">SRO942_LOCUS21681</name>
    <name evidence="6" type="ORF">TMI583_LOCUS14353</name>
</gene>
<dbReference type="EMBL" id="CAJOBA010006214">
    <property type="protein sequence ID" value="CAF3766400.1"/>
    <property type="molecule type" value="Genomic_DNA"/>
</dbReference>
<dbReference type="PROSITE" id="PS50240">
    <property type="entry name" value="TRYPSIN_DOM"/>
    <property type="match status" value="1"/>
</dbReference>
<dbReference type="PANTHER" id="PTHR24252:SF7">
    <property type="entry name" value="HYALIN"/>
    <property type="match status" value="1"/>
</dbReference>
<reference evidence="5" key="1">
    <citation type="submission" date="2021-02" db="EMBL/GenBank/DDBJ databases">
        <authorList>
            <person name="Nowell W R."/>
        </authorList>
    </citation>
    <scope>NUCLEOTIDE SEQUENCE</scope>
</reference>
<dbReference type="InterPro" id="IPR009003">
    <property type="entry name" value="Peptidase_S1_PA"/>
</dbReference>
<feature type="signal peptide" evidence="2">
    <location>
        <begin position="1"/>
        <end position="24"/>
    </location>
</feature>
<dbReference type="Proteomes" id="UP000682733">
    <property type="component" value="Unassembled WGS sequence"/>
</dbReference>
<dbReference type="Proteomes" id="UP000663829">
    <property type="component" value="Unassembled WGS sequence"/>
</dbReference>
<evidence type="ECO:0000313" key="5">
    <source>
        <dbReference type="EMBL" id="CAF1161099.1"/>
    </source>
</evidence>
<comment type="caution">
    <text evidence="5">The sequence shown here is derived from an EMBL/GenBank/DDBJ whole genome shotgun (WGS) entry which is preliminary data.</text>
</comment>
<dbReference type="EMBL" id="CAJOBC010007205">
    <property type="protein sequence ID" value="CAF3924684.1"/>
    <property type="molecule type" value="Genomic_DNA"/>
</dbReference>
<dbReference type="EMBL" id="CAJNOQ010007205">
    <property type="protein sequence ID" value="CAF1161099.1"/>
    <property type="molecule type" value="Genomic_DNA"/>
</dbReference>
<dbReference type="InterPro" id="IPR001314">
    <property type="entry name" value="Peptidase_S1A"/>
</dbReference>
<evidence type="ECO:0000313" key="6">
    <source>
        <dbReference type="EMBL" id="CAF3766400.1"/>
    </source>
</evidence>
<dbReference type="Proteomes" id="UP000681722">
    <property type="component" value="Unassembled WGS sequence"/>
</dbReference>
<feature type="chain" id="PRO_5035602783" description="Peptidase S1 domain-containing protein" evidence="2">
    <location>
        <begin position="25"/>
        <end position="283"/>
    </location>
</feature>
<organism evidence="5 8">
    <name type="scientific">Didymodactylos carnosus</name>
    <dbReference type="NCBI Taxonomy" id="1234261"/>
    <lineage>
        <taxon>Eukaryota</taxon>
        <taxon>Metazoa</taxon>
        <taxon>Spiralia</taxon>
        <taxon>Gnathifera</taxon>
        <taxon>Rotifera</taxon>
        <taxon>Eurotatoria</taxon>
        <taxon>Bdelloidea</taxon>
        <taxon>Philodinida</taxon>
        <taxon>Philodinidae</taxon>
        <taxon>Didymodactylos</taxon>
    </lineage>
</organism>
<dbReference type="GO" id="GO:0006508">
    <property type="term" value="P:proteolysis"/>
    <property type="evidence" value="ECO:0007669"/>
    <property type="project" value="InterPro"/>
</dbReference>
<accession>A0A814TKS7</accession>
<dbReference type="InterPro" id="IPR043504">
    <property type="entry name" value="Peptidase_S1_PA_chymotrypsin"/>
</dbReference>
<keyword evidence="2" id="KW-0732">Signal</keyword>
<dbReference type="OrthoDB" id="60866at2759"/>
<evidence type="ECO:0000313" key="8">
    <source>
        <dbReference type="Proteomes" id="UP000663829"/>
    </source>
</evidence>
<feature type="domain" description="Peptidase S1" evidence="3">
    <location>
        <begin position="53"/>
        <end position="283"/>
    </location>
</feature>
<dbReference type="PANTHER" id="PTHR24252">
    <property type="entry name" value="ACROSIN-RELATED"/>
    <property type="match status" value="1"/>
</dbReference>
<dbReference type="SUPFAM" id="SSF50494">
    <property type="entry name" value="Trypsin-like serine proteases"/>
    <property type="match status" value="1"/>
</dbReference>
<proteinExistence type="predicted"/>
<dbReference type="Pfam" id="PF00089">
    <property type="entry name" value="Trypsin"/>
    <property type="match status" value="1"/>
</dbReference>
<keyword evidence="1" id="KW-1015">Disulfide bond</keyword>
<dbReference type="AlphaFoldDB" id="A0A814TKS7"/>
<dbReference type="InterPro" id="IPR018114">
    <property type="entry name" value="TRYPSIN_HIS"/>
</dbReference>
<evidence type="ECO:0000313" key="7">
    <source>
        <dbReference type="EMBL" id="CAF3924684.1"/>
    </source>
</evidence>
<name>A0A814TKS7_9BILA</name>
<dbReference type="FunFam" id="2.40.10.10:FF:000068">
    <property type="entry name" value="transmembrane protease serine 2"/>
    <property type="match status" value="1"/>
</dbReference>
<dbReference type="GO" id="GO:0004252">
    <property type="term" value="F:serine-type endopeptidase activity"/>
    <property type="evidence" value="ECO:0007669"/>
    <property type="project" value="InterPro"/>
</dbReference>
<dbReference type="InterPro" id="IPR001254">
    <property type="entry name" value="Trypsin_dom"/>
</dbReference>